<sequence length="138" mass="15411">MDKFKVTSAQFRPIEGKVEENIAKIAEYMRQTHEVGAKIIAFPEGSITGYMVTIEQSKKLISKLAEPISGPTLSKVADYAKRYNLYTVVGFIEKADVEKPYNSLVLISPDGEVIGVHRKTHLGSCDEWHEGDYFAEGN</sequence>
<evidence type="ECO:0000259" key="2">
    <source>
        <dbReference type="PROSITE" id="PS50263"/>
    </source>
</evidence>
<organism evidence="3">
    <name type="scientific">marine sediment metagenome</name>
    <dbReference type="NCBI Taxonomy" id="412755"/>
    <lineage>
        <taxon>unclassified sequences</taxon>
        <taxon>metagenomes</taxon>
        <taxon>ecological metagenomes</taxon>
    </lineage>
</organism>
<dbReference type="GO" id="GO:0016811">
    <property type="term" value="F:hydrolase activity, acting on carbon-nitrogen (but not peptide) bonds, in linear amides"/>
    <property type="evidence" value="ECO:0007669"/>
    <property type="project" value="TreeGrafter"/>
</dbReference>
<feature type="domain" description="CN hydrolase" evidence="2">
    <location>
        <begin position="4"/>
        <end position="138"/>
    </location>
</feature>
<keyword evidence="1" id="KW-0378">Hydrolase</keyword>
<dbReference type="PANTHER" id="PTHR43674:SF16">
    <property type="entry name" value="CARBON-NITROGEN FAMILY, PUTATIVE (AFU_ORTHOLOGUE AFUA_5G02350)-RELATED"/>
    <property type="match status" value="1"/>
</dbReference>
<dbReference type="SUPFAM" id="SSF56317">
    <property type="entry name" value="Carbon-nitrogen hydrolase"/>
    <property type="match status" value="1"/>
</dbReference>
<dbReference type="InterPro" id="IPR003010">
    <property type="entry name" value="C-N_Hydrolase"/>
</dbReference>
<dbReference type="InterPro" id="IPR050345">
    <property type="entry name" value="Aliph_Amidase/BUP"/>
</dbReference>
<comment type="caution">
    <text evidence="3">The sequence shown here is derived from an EMBL/GenBank/DDBJ whole genome shotgun (WGS) entry which is preliminary data.</text>
</comment>
<evidence type="ECO:0000313" key="3">
    <source>
        <dbReference type="EMBL" id="GAH71486.1"/>
    </source>
</evidence>
<dbReference type="AlphaFoldDB" id="X1HN06"/>
<gene>
    <name evidence="3" type="ORF">S03H2_41631</name>
</gene>
<evidence type="ECO:0000256" key="1">
    <source>
        <dbReference type="ARBA" id="ARBA00022801"/>
    </source>
</evidence>
<feature type="non-terminal residue" evidence="3">
    <location>
        <position position="138"/>
    </location>
</feature>
<dbReference type="Gene3D" id="3.60.110.10">
    <property type="entry name" value="Carbon-nitrogen hydrolase"/>
    <property type="match status" value="1"/>
</dbReference>
<dbReference type="EMBL" id="BARU01025866">
    <property type="protein sequence ID" value="GAH71486.1"/>
    <property type="molecule type" value="Genomic_DNA"/>
</dbReference>
<protein>
    <recommendedName>
        <fullName evidence="2">CN hydrolase domain-containing protein</fullName>
    </recommendedName>
</protein>
<dbReference type="CDD" id="cd07197">
    <property type="entry name" value="nitrilase"/>
    <property type="match status" value="1"/>
</dbReference>
<dbReference type="PANTHER" id="PTHR43674">
    <property type="entry name" value="NITRILASE C965.09-RELATED"/>
    <property type="match status" value="1"/>
</dbReference>
<accession>X1HN06</accession>
<reference evidence="3" key="1">
    <citation type="journal article" date="2014" name="Front. Microbiol.">
        <title>High frequency of phylogenetically diverse reductive dehalogenase-homologous genes in deep subseafloor sedimentary metagenomes.</title>
        <authorList>
            <person name="Kawai M."/>
            <person name="Futagami T."/>
            <person name="Toyoda A."/>
            <person name="Takaki Y."/>
            <person name="Nishi S."/>
            <person name="Hori S."/>
            <person name="Arai W."/>
            <person name="Tsubouchi T."/>
            <person name="Morono Y."/>
            <person name="Uchiyama I."/>
            <person name="Ito T."/>
            <person name="Fujiyama A."/>
            <person name="Inagaki F."/>
            <person name="Takami H."/>
        </authorList>
    </citation>
    <scope>NUCLEOTIDE SEQUENCE</scope>
    <source>
        <strain evidence="3">Expedition CK06-06</strain>
    </source>
</reference>
<proteinExistence type="predicted"/>
<dbReference type="InterPro" id="IPR036526">
    <property type="entry name" value="C-N_Hydrolase_sf"/>
</dbReference>
<dbReference type="Pfam" id="PF00795">
    <property type="entry name" value="CN_hydrolase"/>
    <property type="match status" value="1"/>
</dbReference>
<dbReference type="PROSITE" id="PS50263">
    <property type="entry name" value="CN_HYDROLASE"/>
    <property type="match status" value="1"/>
</dbReference>
<name>X1HN06_9ZZZZ</name>